<organism evidence="1">
    <name type="scientific">bioreactor metagenome</name>
    <dbReference type="NCBI Taxonomy" id="1076179"/>
    <lineage>
        <taxon>unclassified sequences</taxon>
        <taxon>metagenomes</taxon>
        <taxon>ecological metagenomes</taxon>
    </lineage>
</organism>
<dbReference type="EMBL" id="VSSQ01003244">
    <property type="protein sequence ID" value="MPM19790.1"/>
    <property type="molecule type" value="Genomic_DNA"/>
</dbReference>
<reference evidence="1" key="1">
    <citation type="submission" date="2019-08" db="EMBL/GenBank/DDBJ databases">
        <authorList>
            <person name="Kucharzyk K."/>
            <person name="Murdoch R.W."/>
            <person name="Higgins S."/>
            <person name="Loffler F."/>
        </authorList>
    </citation>
    <scope>NUCLEOTIDE SEQUENCE</scope>
</reference>
<name>A0A644XU98_9ZZZZ</name>
<dbReference type="SUPFAM" id="SSF52047">
    <property type="entry name" value="RNI-like"/>
    <property type="match status" value="1"/>
</dbReference>
<evidence type="ECO:0008006" key="2">
    <source>
        <dbReference type="Google" id="ProtNLM"/>
    </source>
</evidence>
<proteinExistence type="predicted"/>
<evidence type="ECO:0000313" key="1">
    <source>
        <dbReference type="EMBL" id="MPM19790.1"/>
    </source>
</evidence>
<dbReference type="Gene3D" id="3.80.10.10">
    <property type="entry name" value="Ribonuclease Inhibitor"/>
    <property type="match status" value="1"/>
</dbReference>
<dbReference type="AlphaFoldDB" id="A0A644XU98"/>
<comment type="caution">
    <text evidence="1">The sequence shown here is derived from an EMBL/GenBank/DDBJ whole genome shotgun (WGS) entry which is preliminary data.</text>
</comment>
<protein>
    <recommendedName>
        <fullName evidence="2">Internalin-A</fullName>
    </recommendedName>
</protein>
<sequence>MESTWNITRYSGHCYKPEQTLAISSTTGHDALTPDDVDAALQEREDISLLQASGLNQASFEYLISRYGDRLKTIYFFSSPDIRDFSPLSALPLLENVLIYWNRKAETLWDMSNNTGLRGIQISASKRLLLGLEALPTAPHLEEIRLNGDILTNHTIRDFSVFGRCGGLKRLSLLGLNVLDETIEPLLRLSNLEIFDFEPSFFTLDQIALLKARLPAATGMSLCAFQQDGEDKVRINGKRMPTLKLPQQQKRRDEYVERFEELVGEYRRQA</sequence>
<gene>
    <name evidence="1" type="ORF">SDC9_66216</name>
</gene>
<accession>A0A644XU98</accession>
<dbReference type="InterPro" id="IPR032675">
    <property type="entry name" value="LRR_dom_sf"/>
</dbReference>